<feature type="domain" description="ERV/ALR sulfhydryl oxidase" evidence="7">
    <location>
        <begin position="10"/>
        <end position="114"/>
    </location>
</feature>
<dbReference type="EMBL" id="MN740432">
    <property type="protein sequence ID" value="QHU06345.1"/>
    <property type="molecule type" value="Genomic_DNA"/>
</dbReference>
<protein>
    <recommendedName>
        <fullName evidence="2">thiol oxidase</fullName>
        <ecNumber evidence="2">1.8.3.2</ecNumber>
    </recommendedName>
</protein>
<dbReference type="Pfam" id="PF04777">
    <property type="entry name" value="Evr1_Alr"/>
    <property type="match status" value="1"/>
</dbReference>
<evidence type="ECO:0000256" key="4">
    <source>
        <dbReference type="ARBA" id="ARBA00022827"/>
    </source>
</evidence>
<keyword evidence="6" id="KW-1015">Disulfide bond</keyword>
<keyword evidence="3" id="KW-0285">Flavoprotein</keyword>
<evidence type="ECO:0000256" key="5">
    <source>
        <dbReference type="ARBA" id="ARBA00023002"/>
    </source>
</evidence>
<dbReference type="AlphaFoldDB" id="A0A6C0JKQ8"/>
<dbReference type="PROSITE" id="PS51324">
    <property type="entry name" value="ERV_ALR"/>
    <property type="match status" value="1"/>
</dbReference>
<comment type="cofactor">
    <cofactor evidence="1">
        <name>FAD</name>
        <dbReference type="ChEBI" id="CHEBI:57692"/>
    </cofactor>
</comment>
<evidence type="ECO:0000259" key="7">
    <source>
        <dbReference type="PROSITE" id="PS51324"/>
    </source>
</evidence>
<evidence type="ECO:0000313" key="8">
    <source>
        <dbReference type="EMBL" id="QHU06345.1"/>
    </source>
</evidence>
<dbReference type="SUPFAM" id="SSF69000">
    <property type="entry name" value="FAD-dependent thiol oxidase"/>
    <property type="match status" value="1"/>
</dbReference>
<keyword evidence="4" id="KW-0274">FAD</keyword>
<name>A0A6C0JKQ8_9ZZZZ</name>
<evidence type="ECO:0000256" key="1">
    <source>
        <dbReference type="ARBA" id="ARBA00001974"/>
    </source>
</evidence>
<evidence type="ECO:0000256" key="6">
    <source>
        <dbReference type="ARBA" id="ARBA00023157"/>
    </source>
</evidence>
<evidence type="ECO:0000256" key="3">
    <source>
        <dbReference type="ARBA" id="ARBA00022630"/>
    </source>
</evidence>
<dbReference type="EC" id="1.8.3.2" evidence="2"/>
<evidence type="ECO:0000256" key="2">
    <source>
        <dbReference type="ARBA" id="ARBA00012512"/>
    </source>
</evidence>
<organism evidence="8">
    <name type="scientific">viral metagenome</name>
    <dbReference type="NCBI Taxonomy" id="1070528"/>
    <lineage>
        <taxon>unclassified sequences</taxon>
        <taxon>metagenomes</taxon>
        <taxon>organismal metagenomes</taxon>
    </lineage>
</organism>
<keyword evidence="5" id="KW-0560">Oxidoreductase</keyword>
<dbReference type="InterPro" id="IPR017905">
    <property type="entry name" value="ERV/ALR_sulphydryl_oxidase"/>
</dbReference>
<sequence length="164" mass="20005">MNIEVTANTELIKEIHWGVYTWRLFHTLSNKIKTEKFLDLKSDLVKHIELICVNLFCKTCKYHAIKYIKENPFENINSKEDLKIQLYNFHNTVTQERNKFYKQYKPDRTLIPMFIFENLDNEYNIKITIDVIEDFLKRDFIIENNEVYISFKEWIYNNISSFEK</sequence>
<accession>A0A6C0JKQ8</accession>
<dbReference type="InterPro" id="IPR036774">
    <property type="entry name" value="ERV/ALR_sulphydryl_oxid_sf"/>
</dbReference>
<dbReference type="GO" id="GO:0016972">
    <property type="term" value="F:thiol oxidase activity"/>
    <property type="evidence" value="ECO:0007669"/>
    <property type="project" value="UniProtKB-EC"/>
</dbReference>
<proteinExistence type="predicted"/>
<dbReference type="Gene3D" id="1.20.120.310">
    <property type="entry name" value="ERV/ALR sulfhydryl oxidase domain"/>
    <property type="match status" value="1"/>
</dbReference>
<reference evidence="8" key="1">
    <citation type="journal article" date="2020" name="Nature">
        <title>Giant virus diversity and host interactions through global metagenomics.</title>
        <authorList>
            <person name="Schulz F."/>
            <person name="Roux S."/>
            <person name="Paez-Espino D."/>
            <person name="Jungbluth S."/>
            <person name="Walsh D.A."/>
            <person name="Denef V.J."/>
            <person name="McMahon K.D."/>
            <person name="Konstantinidis K.T."/>
            <person name="Eloe-Fadrosh E.A."/>
            <person name="Kyrpides N.C."/>
            <person name="Woyke T."/>
        </authorList>
    </citation>
    <scope>NUCLEOTIDE SEQUENCE</scope>
    <source>
        <strain evidence="8">GVMAG-M-3300027747-57</strain>
    </source>
</reference>